<dbReference type="CDD" id="cd00143">
    <property type="entry name" value="PP2Cc"/>
    <property type="match status" value="1"/>
</dbReference>
<accession>A0A1H3NUE4</accession>
<dbReference type="RefSeq" id="WP_093313545.1">
    <property type="nucleotide sequence ID" value="NZ_FNPV01000005.1"/>
</dbReference>
<dbReference type="STRING" id="159292.SAMN05192546_105299"/>
<dbReference type="Pfam" id="PF13672">
    <property type="entry name" value="PP2C_2"/>
    <property type="match status" value="1"/>
</dbReference>
<dbReference type="PANTHER" id="PTHR47992">
    <property type="entry name" value="PROTEIN PHOSPHATASE"/>
    <property type="match status" value="1"/>
</dbReference>
<dbReference type="InterPro" id="IPR001932">
    <property type="entry name" value="PPM-type_phosphatase-like_dom"/>
</dbReference>
<dbReference type="SMART" id="SM00331">
    <property type="entry name" value="PP2C_SIG"/>
    <property type="match status" value="1"/>
</dbReference>
<proteinExistence type="predicted"/>
<dbReference type="InterPro" id="IPR036457">
    <property type="entry name" value="PPM-type-like_dom_sf"/>
</dbReference>
<dbReference type="PROSITE" id="PS51746">
    <property type="entry name" value="PPM_2"/>
    <property type="match status" value="1"/>
</dbReference>
<reference evidence="2 3" key="1">
    <citation type="submission" date="2016-10" db="EMBL/GenBank/DDBJ databases">
        <authorList>
            <person name="de Groot N.N."/>
        </authorList>
    </citation>
    <scope>NUCLEOTIDE SEQUENCE [LARGE SCALE GENOMIC DNA]</scope>
    <source>
        <strain evidence="2 3">APO</strain>
    </source>
</reference>
<dbReference type="SUPFAM" id="SSF81606">
    <property type="entry name" value="PP2C-like"/>
    <property type="match status" value="1"/>
</dbReference>
<dbReference type="Proteomes" id="UP000199230">
    <property type="component" value="Unassembled WGS sequence"/>
</dbReference>
<dbReference type="EMBL" id="FNPV01000005">
    <property type="protein sequence ID" value="SDY92547.1"/>
    <property type="molecule type" value="Genomic_DNA"/>
</dbReference>
<dbReference type="SMART" id="SM00332">
    <property type="entry name" value="PP2Cc"/>
    <property type="match status" value="1"/>
</dbReference>
<dbReference type="InterPro" id="IPR015655">
    <property type="entry name" value="PP2C"/>
</dbReference>
<organism evidence="2 3">
    <name type="scientific">Tindallia californiensis</name>
    <dbReference type="NCBI Taxonomy" id="159292"/>
    <lineage>
        <taxon>Bacteria</taxon>
        <taxon>Bacillati</taxon>
        <taxon>Bacillota</taxon>
        <taxon>Clostridia</taxon>
        <taxon>Peptostreptococcales</taxon>
        <taxon>Tindalliaceae</taxon>
        <taxon>Tindallia</taxon>
    </lineage>
</organism>
<evidence type="ECO:0000313" key="2">
    <source>
        <dbReference type="EMBL" id="SDY92547.1"/>
    </source>
</evidence>
<feature type="domain" description="PPM-type phosphatase" evidence="1">
    <location>
        <begin position="2"/>
        <end position="241"/>
    </location>
</feature>
<dbReference type="Gene3D" id="3.60.40.10">
    <property type="entry name" value="PPM-type phosphatase domain"/>
    <property type="match status" value="1"/>
</dbReference>
<keyword evidence="3" id="KW-1185">Reference proteome</keyword>
<dbReference type="OrthoDB" id="9801841at2"/>
<sequence>MDIAVLTDIGKVRGENQDAYYIYKNEYCLFMVADGMGGHSCGKMASNIALQVASSHAVEFLFNNADDSVVTGILYEAFHRANQQLLEYAVDYPECAGMGTTLTMVWTKNNRGVIGHIGDSRAYLLRNNELMQMTEDHSLVAELYRKGEISKQEALHHPQKHVITRAMGIDKNVRADFIPFEIMDHDILILCTDGVTNLISDDELRNILLETKSASQAAQLLIDTANDRGGHDNSTILIVKPFKSSKEGRCSF</sequence>
<evidence type="ECO:0000259" key="1">
    <source>
        <dbReference type="PROSITE" id="PS51746"/>
    </source>
</evidence>
<protein>
    <submittedName>
        <fullName evidence="2">Protein phosphatase</fullName>
    </submittedName>
</protein>
<dbReference type="AlphaFoldDB" id="A0A1H3NUE4"/>
<gene>
    <name evidence="2" type="ORF">SAMN05192546_105299</name>
</gene>
<name>A0A1H3NUE4_9FIRM</name>
<dbReference type="GO" id="GO:0004722">
    <property type="term" value="F:protein serine/threonine phosphatase activity"/>
    <property type="evidence" value="ECO:0007669"/>
    <property type="project" value="InterPro"/>
</dbReference>
<evidence type="ECO:0000313" key="3">
    <source>
        <dbReference type="Proteomes" id="UP000199230"/>
    </source>
</evidence>
<dbReference type="NCBIfam" id="NF033484">
    <property type="entry name" value="Stp1_PP2C_phos"/>
    <property type="match status" value="1"/>
</dbReference>